<evidence type="ECO:0000313" key="3">
    <source>
        <dbReference type="EMBL" id="EMR68888.1"/>
    </source>
</evidence>
<gene>
    <name evidence="3" type="ORF">UCREL1_4092</name>
</gene>
<proteinExistence type="predicted"/>
<dbReference type="HOGENOM" id="CLU_1366253_0_0_1"/>
<accession>M7SWH3</accession>
<keyword evidence="4" id="KW-1185">Reference proteome</keyword>
<dbReference type="STRING" id="1287681.M7SWH3"/>
<evidence type="ECO:0000313" key="4">
    <source>
        <dbReference type="Proteomes" id="UP000012174"/>
    </source>
</evidence>
<evidence type="ECO:0000256" key="1">
    <source>
        <dbReference type="SAM" id="SignalP"/>
    </source>
</evidence>
<feature type="domain" description="Ecp2 effector protein-like" evidence="2">
    <location>
        <begin position="84"/>
        <end position="184"/>
    </location>
</feature>
<feature type="signal peptide" evidence="1">
    <location>
        <begin position="1"/>
        <end position="20"/>
    </location>
</feature>
<dbReference type="EMBL" id="KB706159">
    <property type="protein sequence ID" value="EMR68888.1"/>
    <property type="molecule type" value="Genomic_DNA"/>
</dbReference>
<feature type="chain" id="PRO_5004085021" evidence="1">
    <location>
        <begin position="21"/>
        <end position="200"/>
    </location>
</feature>
<dbReference type="AlphaFoldDB" id="M7SWH3"/>
<sequence length="200" mass="22052">MYFSISILALLASFAAIMRASPTDTPTLTEQGFTENQVKVANGSIVSVWVRNTTAITNDTNISASKCGDFWSVYYPFDIPRNECENSSLFKATCELSASVPDCQAIVNQLTEKPGNFEFHCWSKWNGDGFHTLIQTGQCAFGISMVDATWTGGIIGNTDITDLIIYSWKYAHNERVGTYGQLKCGGGTRPPTFAWALYRP</sequence>
<dbReference type="KEGG" id="ela:UCREL1_4092"/>
<dbReference type="OrthoDB" id="4600538at2759"/>
<organism evidence="3 4">
    <name type="scientific">Eutypa lata (strain UCR-EL1)</name>
    <name type="common">Grapevine dieback disease fungus</name>
    <name type="synonym">Eutypa armeniacae</name>
    <dbReference type="NCBI Taxonomy" id="1287681"/>
    <lineage>
        <taxon>Eukaryota</taxon>
        <taxon>Fungi</taxon>
        <taxon>Dikarya</taxon>
        <taxon>Ascomycota</taxon>
        <taxon>Pezizomycotina</taxon>
        <taxon>Sordariomycetes</taxon>
        <taxon>Xylariomycetidae</taxon>
        <taxon>Xylariales</taxon>
        <taxon>Diatrypaceae</taxon>
        <taxon>Eutypa</taxon>
    </lineage>
</organism>
<evidence type="ECO:0000259" key="2">
    <source>
        <dbReference type="Pfam" id="PF14856"/>
    </source>
</evidence>
<reference evidence="4" key="1">
    <citation type="journal article" date="2013" name="Genome Announc.">
        <title>Draft genome sequence of the grapevine dieback fungus Eutypa lata UCR-EL1.</title>
        <authorList>
            <person name="Blanco-Ulate B."/>
            <person name="Rolshausen P.E."/>
            <person name="Cantu D."/>
        </authorList>
    </citation>
    <scope>NUCLEOTIDE SEQUENCE [LARGE SCALE GENOMIC DNA]</scope>
    <source>
        <strain evidence="4">UCR-EL1</strain>
    </source>
</reference>
<keyword evidence="1" id="KW-0732">Signal</keyword>
<dbReference type="Proteomes" id="UP000012174">
    <property type="component" value="Unassembled WGS sequence"/>
</dbReference>
<dbReference type="InterPro" id="IPR029226">
    <property type="entry name" value="Ecp2-like"/>
</dbReference>
<protein>
    <submittedName>
        <fullName evidence="3">Putative glycoside hydrolase family 18 protein</fullName>
    </submittedName>
</protein>
<dbReference type="Pfam" id="PF14856">
    <property type="entry name" value="Hce2"/>
    <property type="match status" value="1"/>
</dbReference>
<keyword evidence="3" id="KW-0378">Hydrolase</keyword>
<dbReference type="GO" id="GO:0016787">
    <property type="term" value="F:hydrolase activity"/>
    <property type="evidence" value="ECO:0007669"/>
    <property type="project" value="UniProtKB-KW"/>
</dbReference>
<name>M7SWH3_EUTLA</name>